<dbReference type="AlphaFoldDB" id="A0AAW0CKS3"/>
<comment type="caution">
    <text evidence="2">The sequence shown here is derived from an EMBL/GenBank/DDBJ whole genome shotgun (WGS) entry which is preliminary data.</text>
</comment>
<name>A0AAW0CKS3_9AGAR</name>
<evidence type="ECO:0000259" key="1">
    <source>
        <dbReference type="Pfam" id="PF20236"/>
    </source>
</evidence>
<accession>A0AAW0CKS3</accession>
<feature type="domain" description="DUF6593" evidence="1">
    <location>
        <begin position="30"/>
        <end position="182"/>
    </location>
</feature>
<sequence length="202" mass="22219">MASLSTVSFSTLVDPAYHISQTNRLTFDQNNIRNTTISIQSSPAYILKTTAGTLGTKTELIDALTKQPIGSIERKELLPDVVKLKSVDNSKPIKLNKWLHKVKLPDGSTGTKVNISSQSQFIWKTHTVHRLALYPESSDTFTACMEPATPSSSLALLIFPGAMQYADQIILSFLALEQELRMSDNSMRNANGMMVAFSNPLA</sequence>
<protein>
    <recommendedName>
        <fullName evidence="1">DUF6593 domain-containing protein</fullName>
    </recommendedName>
</protein>
<dbReference type="InterPro" id="IPR046528">
    <property type="entry name" value="DUF6593"/>
</dbReference>
<evidence type="ECO:0000313" key="2">
    <source>
        <dbReference type="EMBL" id="KAK7040279.1"/>
    </source>
</evidence>
<dbReference type="Pfam" id="PF20236">
    <property type="entry name" value="DUF6593"/>
    <property type="match status" value="1"/>
</dbReference>
<reference evidence="2 3" key="1">
    <citation type="submission" date="2024-01" db="EMBL/GenBank/DDBJ databases">
        <title>A draft genome for a cacao thread blight-causing isolate of Paramarasmius palmivorus.</title>
        <authorList>
            <person name="Baruah I.K."/>
            <person name="Bukari Y."/>
            <person name="Amoako-Attah I."/>
            <person name="Meinhardt L.W."/>
            <person name="Bailey B.A."/>
            <person name="Cohen S.P."/>
        </authorList>
    </citation>
    <scope>NUCLEOTIDE SEQUENCE [LARGE SCALE GENOMIC DNA]</scope>
    <source>
        <strain evidence="2 3">GH-12</strain>
    </source>
</reference>
<gene>
    <name evidence="2" type="ORF">VNI00_009746</name>
</gene>
<keyword evidence="3" id="KW-1185">Reference proteome</keyword>
<dbReference type="EMBL" id="JAYKXP010000037">
    <property type="protein sequence ID" value="KAK7040279.1"/>
    <property type="molecule type" value="Genomic_DNA"/>
</dbReference>
<dbReference type="Proteomes" id="UP001383192">
    <property type="component" value="Unassembled WGS sequence"/>
</dbReference>
<evidence type="ECO:0000313" key="3">
    <source>
        <dbReference type="Proteomes" id="UP001383192"/>
    </source>
</evidence>
<proteinExistence type="predicted"/>
<organism evidence="2 3">
    <name type="scientific">Paramarasmius palmivorus</name>
    <dbReference type="NCBI Taxonomy" id="297713"/>
    <lineage>
        <taxon>Eukaryota</taxon>
        <taxon>Fungi</taxon>
        <taxon>Dikarya</taxon>
        <taxon>Basidiomycota</taxon>
        <taxon>Agaricomycotina</taxon>
        <taxon>Agaricomycetes</taxon>
        <taxon>Agaricomycetidae</taxon>
        <taxon>Agaricales</taxon>
        <taxon>Marasmiineae</taxon>
        <taxon>Marasmiaceae</taxon>
        <taxon>Paramarasmius</taxon>
    </lineage>
</organism>